<evidence type="ECO:0000256" key="2">
    <source>
        <dbReference type="ARBA" id="ARBA00022803"/>
    </source>
</evidence>
<gene>
    <name evidence="4" type="ORF">POCTA_138.1.T0510236</name>
</gene>
<dbReference type="OMA" id="CLQDQKQ"/>
<dbReference type="Pfam" id="PF13432">
    <property type="entry name" value="TPR_16"/>
    <property type="match status" value="1"/>
</dbReference>
<proteinExistence type="predicted"/>
<keyword evidence="5" id="KW-1185">Reference proteome</keyword>
<dbReference type="Proteomes" id="UP000683925">
    <property type="component" value="Unassembled WGS sequence"/>
</dbReference>
<feature type="repeat" description="TPR" evidence="3">
    <location>
        <begin position="333"/>
        <end position="366"/>
    </location>
</feature>
<dbReference type="EMBL" id="CAJJDP010000051">
    <property type="protein sequence ID" value="CAD8168285.1"/>
    <property type="molecule type" value="Genomic_DNA"/>
</dbReference>
<dbReference type="SMART" id="SM00028">
    <property type="entry name" value="TPR"/>
    <property type="match status" value="4"/>
</dbReference>
<dbReference type="OrthoDB" id="392073at2759"/>
<reference evidence="4" key="1">
    <citation type="submission" date="2021-01" db="EMBL/GenBank/DDBJ databases">
        <authorList>
            <consortium name="Genoscope - CEA"/>
            <person name="William W."/>
        </authorList>
    </citation>
    <scope>NUCLEOTIDE SEQUENCE</scope>
</reference>
<organism evidence="4 5">
    <name type="scientific">Paramecium octaurelia</name>
    <dbReference type="NCBI Taxonomy" id="43137"/>
    <lineage>
        <taxon>Eukaryota</taxon>
        <taxon>Sar</taxon>
        <taxon>Alveolata</taxon>
        <taxon>Ciliophora</taxon>
        <taxon>Intramacronucleata</taxon>
        <taxon>Oligohymenophorea</taxon>
        <taxon>Peniculida</taxon>
        <taxon>Parameciidae</taxon>
        <taxon>Paramecium</taxon>
    </lineage>
</organism>
<protein>
    <recommendedName>
        <fullName evidence="6">Tetratricopeptide repeat protein</fullName>
    </recommendedName>
</protein>
<comment type="caution">
    <text evidence="4">The sequence shown here is derived from an EMBL/GenBank/DDBJ whole genome shotgun (WGS) entry which is preliminary data.</text>
</comment>
<evidence type="ECO:0000313" key="4">
    <source>
        <dbReference type="EMBL" id="CAD8168285.1"/>
    </source>
</evidence>
<sequence length="383" mass="44803">MRPSKELRSNASRIQEIVKTKPKSELKPEPPVQVYSFPCFEHNQEVKLVCFDNSCKENRLQCIQCIKQGVHISHPQNQEDFNQLIDYFNNNEQSCMALIHNLNEQMGLARDQFKLLIEGIKKKYQISYNRVKSCNSIQLNSLFSDILQFKQFEQALLRKIQQSFQDFKDQLEVFYFDLKLYEFNSADPSNQERQKSDQLFEEGFTLYSKNNFNEAIKYFDKSINYYPRNQQSLRCKADSLRNLNKLDEAIIWVDKALQIDQNDKFSLLCKARCLSIIGQQNEAITLADKVLLLQFNLNLDALCTKSNSLRLLNMLPQAMDVIEKSLKINPKHFESLTVKGLCLQDQKQYQEALKYYEKALEIDSNHQLTKDRKAQCLAALNNT</sequence>
<feature type="repeat" description="TPR" evidence="3">
    <location>
        <begin position="196"/>
        <end position="229"/>
    </location>
</feature>
<dbReference type="AlphaFoldDB" id="A0A8S1UUN9"/>
<dbReference type="PANTHER" id="PTHR44943:SF8">
    <property type="entry name" value="TPR REPEAT-CONTAINING PROTEIN MJ0263"/>
    <property type="match status" value="1"/>
</dbReference>
<evidence type="ECO:0000256" key="1">
    <source>
        <dbReference type="ARBA" id="ARBA00022737"/>
    </source>
</evidence>
<dbReference type="InterPro" id="IPR019734">
    <property type="entry name" value="TPR_rpt"/>
</dbReference>
<name>A0A8S1UUN9_PAROT</name>
<keyword evidence="2 3" id="KW-0802">TPR repeat</keyword>
<dbReference type="PANTHER" id="PTHR44943">
    <property type="entry name" value="CELLULOSE SYNTHASE OPERON PROTEIN C"/>
    <property type="match status" value="1"/>
</dbReference>
<dbReference type="Pfam" id="PF12895">
    <property type="entry name" value="ANAPC3"/>
    <property type="match status" value="1"/>
</dbReference>
<accession>A0A8S1UUN9</accession>
<evidence type="ECO:0000256" key="3">
    <source>
        <dbReference type="PROSITE-ProRule" id="PRU00339"/>
    </source>
</evidence>
<keyword evidence="1" id="KW-0677">Repeat</keyword>
<evidence type="ECO:0008006" key="6">
    <source>
        <dbReference type="Google" id="ProtNLM"/>
    </source>
</evidence>
<dbReference type="PROSITE" id="PS50005">
    <property type="entry name" value="TPR"/>
    <property type="match status" value="2"/>
</dbReference>
<dbReference type="InterPro" id="IPR051685">
    <property type="entry name" value="Ycf3/AcsC/BcsC/TPR_MFPF"/>
</dbReference>
<evidence type="ECO:0000313" key="5">
    <source>
        <dbReference type="Proteomes" id="UP000683925"/>
    </source>
</evidence>